<organism evidence="2 3">
    <name type="scientific">Vagococcus salmoninarum</name>
    <dbReference type="NCBI Taxonomy" id="2739"/>
    <lineage>
        <taxon>Bacteria</taxon>
        <taxon>Bacillati</taxon>
        <taxon>Bacillota</taxon>
        <taxon>Bacilli</taxon>
        <taxon>Lactobacillales</taxon>
        <taxon>Enterococcaceae</taxon>
        <taxon>Vagococcus</taxon>
    </lineage>
</organism>
<feature type="transmembrane region" description="Helical" evidence="1">
    <location>
        <begin position="185"/>
        <end position="203"/>
    </location>
</feature>
<proteinExistence type="predicted"/>
<keyword evidence="3" id="KW-1185">Reference proteome</keyword>
<gene>
    <name evidence="2" type="ORF">CBF35_09335</name>
</gene>
<dbReference type="GeneID" id="98568573"/>
<evidence type="ECO:0000313" key="3">
    <source>
        <dbReference type="Proteomes" id="UP000287239"/>
    </source>
</evidence>
<accession>A0A429ZM47</accession>
<dbReference type="AlphaFoldDB" id="A0A429ZM47"/>
<dbReference type="EMBL" id="NGJU01000013">
    <property type="protein sequence ID" value="RST94736.1"/>
    <property type="molecule type" value="Genomic_DNA"/>
</dbReference>
<name>A0A429ZM47_9ENTE</name>
<dbReference type="Proteomes" id="UP000287239">
    <property type="component" value="Unassembled WGS sequence"/>
</dbReference>
<evidence type="ECO:0000256" key="1">
    <source>
        <dbReference type="SAM" id="Phobius"/>
    </source>
</evidence>
<keyword evidence="1" id="KW-1133">Transmembrane helix</keyword>
<keyword evidence="1" id="KW-0472">Membrane</keyword>
<sequence length="206" mass="23543">MKDHVLADFEKYQHSIKQIYFQRLQKQLIIVSSGLVASFLLVLLTTGGLKVLGFALLVASLSGLVFTLLNYQKITSEIAESQAYWLSQIEEQDFESPDGILYEDEDNYYLSQDQKETMSKKGSRTMPSMMRGLSLIAGSNQKLWSMEQQVYVVYCDTVNIRPVDLGKANSKVLQTMKWQKVKNKVIRPLISLAIAALVIWYLLSWF</sequence>
<keyword evidence="1" id="KW-0812">Transmembrane</keyword>
<evidence type="ECO:0000313" key="2">
    <source>
        <dbReference type="EMBL" id="RST94736.1"/>
    </source>
</evidence>
<feature type="transmembrane region" description="Helical" evidence="1">
    <location>
        <begin position="51"/>
        <end position="71"/>
    </location>
</feature>
<comment type="caution">
    <text evidence="2">The sequence shown here is derived from an EMBL/GenBank/DDBJ whole genome shotgun (WGS) entry which is preliminary data.</text>
</comment>
<feature type="transmembrane region" description="Helical" evidence="1">
    <location>
        <begin position="28"/>
        <end position="45"/>
    </location>
</feature>
<dbReference type="RefSeq" id="WP_126780411.1">
    <property type="nucleotide sequence ID" value="NZ_NGJU01000013.1"/>
</dbReference>
<reference evidence="2 3" key="1">
    <citation type="submission" date="2017-05" db="EMBL/GenBank/DDBJ databases">
        <title>Vagococcus spp. assemblies.</title>
        <authorList>
            <person name="Gulvik C.A."/>
        </authorList>
    </citation>
    <scope>NUCLEOTIDE SEQUENCE [LARGE SCALE GENOMIC DNA]</scope>
    <source>
        <strain evidence="2 3">NCFB 2777</strain>
    </source>
</reference>
<protein>
    <submittedName>
        <fullName evidence="2">Uncharacterized protein</fullName>
    </submittedName>
</protein>